<gene>
    <name evidence="2" type="ORF">R1sor_021175</name>
</gene>
<protein>
    <recommendedName>
        <fullName evidence="1">Retrotransposon gag domain-containing protein</fullName>
    </recommendedName>
</protein>
<comment type="caution">
    <text evidence="2">The sequence shown here is derived from an EMBL/GenBank/DDBJ whole genome shotgun (WGS) entry which is preliminary data.</text>
</comment>
<dbReference type="Proteomes" id="UP001633002">
    <property type="component" value="Unassembled WGS sequence"/>
</dbReference>
<dbReference type="AlphaFoldDB" id="A0ABD3GKI8"/>
<organism evidence="2 3">
    <name type="scientific">Riccia sorocarpa</name>
    <dbReference type="NCBI Taxonomy" id="122646"/>
    <lineage>
        <taxon>Eukaryota</taxon>
        <taxon>Viridiplantae</taxon>
        <taxon>Streptophyta</taxon>
        <taxon>Embryophyta</taxon>
        <taxon>Marchantiophyta</taxon>
        <taxon>Marchantiopsida</taxon>
        <taxon>Marchantiidae</taxon>
        <taxon>Marchantiales</taxon>
        <taxon>Ricciaceae</taxon>
        <taxon>Riccia</taxon>
    </lineage>
</organism>
<feature type="domain" description="Retrotransposon gag" evidence="1">
    <location>
        <begin position="53"/>
        <end position="137"/>
    </location>
</feature>
<dbReference type="PANTHER" id="PTHR33223:SF6">
    <property type="entry name" value="CCHC-TYPE DOMAIN-CONTAINING PROTEIN"/>
    <property type="match status" value="1"/>
</dbReference>
<keyword evidence="3" id="KW-1185">Reference proteome</keyword>
<evidence type="ECO:0000313" key="2">
    <source>
        <dbReference type="EMBL" id="KAL3678219.1"/>
    </source>
</evidence>
<proteinExistence type="predicted"/>
<name>A0ABD3GKI8_9MARC</name>
<reference evidence="2 3" key="1">
    <citation type="submission" date="2024-09" db="EMBL/GenBank/DDBJ databases">
        <title>Chromosome-scale assembly of Riccia sorocarpa.</title>
        <authorList>
            <person name="Paukszto L."/>
        </authorList>
    </citation>
    <scope>NUCLEOTIDE SEQUENCE [LARGE SCALE GENOMIC DNA]</scope>
    <source>
        <strain evidence="2">LP-2024</strain>
        <tissue evidence="2">Aerial parts of the thallus</tissue>
    </source>
</reference>
<dbReference type="Pfam" id="PF03732">
    <property type="entry name" value="Retrotrans_gag"/>
    <property type="match status" value="1"/>
</dbReference>
<dbReference type="PANTHER" id="PTHR33223">
    <property type="entry name" value="CCHC-TYPE DOMAIN-CONTAINING PROTEIN"/>
    <property type="match status" value="1"/>
</dbReference>
<accession>A0ABD3GKI8</accession>
<dbReference type="InterPro" id="IPR005162">
    <property type="entry name" value="Retrotrans_gag_dom"/>
</dbReference>
<evidence type="ECO:0000313" key="3">
    <source>
        <dbReference type="Proteomes" id="UP001633002"/>
    </source>
</evidence>
<evidence type="ECO:0000259" key="1">
    <source>
        <dbReference type="Pfam" id="PF03732"/>
    </source>
</evidence>
<dbReference type="EMBL" id="JBJQOH010000007">
    <property type="protein sequence ID" value="KAL3678219.1"/>
    <property type="molecule type" value="Genomic_DNA"/>
</dbReference>
<sequence>MAATPGIIQPGTVAFHGVEDFNAFINMFDNICVARNITDDAAKTRQLGQMFVGSVASWYSRLAQNVKDSYTQVVAAGKAEYVPTTLHDQIKDKVDRIQKSPYETMQTYIQRFQYFTSLLSPPLSDEILLSSFKRGLPDYIHNWLTVQKVHNLTEVLADARTYAQCEERGAQIPDPTYYIPGLKGQVMVNPFAMHNPYSSPGLPFARTTPAVPMIPGTPPTPSQPPTSWFQHQPGINANHGPAVQHIETTTTNSSHIYVDPPDPLVFDHFQDHDYDSDDEDDGTEIPAHTDDTAIPLPVIPRTLDFTRVTELNNISISSRSIPTPSQSDKDDIEERMYEFREEWVREMSTFPTYPVPTDLSAQDNNAEPEVSEQDLPNYFTRRHLTEQSDVVPPRLPIVDQFTKMNISFDGEPRYLHVSTSVSPEQLPAYKALFQEYR</sequence>